<keyword evidence="4" id="KW-0862">Zinc</keyword>
<evidence type="ECO:0000313" key="9">
    <source>
        <dbReference type="Proteomes" id="UP000077671"/>
    </source>
</evidence>
<dbReference type="GO" id="GO:0005634">
    <property type="term" value="C:nucleus"/>
    <property type="evidence" value="ECO:0007669"/>
    <property type="project" value="UniProtKB-SubCell"/>
</dbReference>
<evidence type="ECO:0000256" key="4">
    <source>
        <dbReference type="ARBA" id="ARBA00022833"/>
    </source>
</evidence>
<protein>
    <recommendedName>
        <fullName evidence="7">HAT C-terminal dimerisation domain-containing protein</fullName>
    </recommendedName>
</protein>
<dbReference type="PANTHER" id="PTHR46481">
    <property type="entry name" value="ZINC FINGER BED DOMAIN-CONTAINING PROTEIN 4"/>
    <property type="match status" value="1"/>
</dbReference>
<evidence type="ECO:0000313" key="8">
    <source>
        <dbReference type="EMBL" id="KAE8242540.1"/>
    </source>
</evidence>
<feature type="region of interest" description="Disordered" evidence="6">
    <location>
        <begin position="304"/>
        <end position="416"/>
    </location>
</feature>
<evidence type="ECO:0000259" key="7">
    <source>
        <dbReference type="Pfam" id="PF05699"/>
    </source>
</evidence>
<dbReference type="Pfam" id="PF05699">
    <property type="entry name" value="Dimer_Tnp_hAT"/>
    <property type="match status" value="1"/>
</dbReference>
<dbReference type="GO" id="GO:0046983">
    <property type="term" value="F:protein dimerization activity"/>
    <property type="evidence" value="ECO:0007669"/>
    <property type="project" value="InterPro"/>
</dbReference>
<dbReference type="SUPFAM" id="SSF53098">
    <property type="entry name" value="Ribonuclease H-like"/>
    <property type="match status" value="1"/>
</dbReference>
<name>A0A8T8SLC3_9BASI</name>
<feature type="compositionally biased region" description="Acidic residues" evidence="6">
    <location>
        <begin position="364"/>
        <end position="378"/>
    </location>
</feature>
<reference evidence="8" key="2">
    <citation type="journal article" date="2019" name="IMA Fungus">
        <title>Genome sequencing and comparison of five Tilletia species to identify candidate genes for the detection of regulated species infecting wheat.</title>
        <authorList>
            <person name="Nguyen H.D.T."/>
            <person name="Sultana T."/>
            <person name="Kesanakurti P."/>
            <person name="Hambleton S."/>
        </authorList>
    </citation>
    <scope>NUCLEOTIDE SEQUENCE</scope>
    <source>
        <strain evidence="8">DAOMC 238032</strain>
    </source>
</reference>
<comment type="subcellular location">
    <subcellularLocation>
        <location evidence="1">Nucleus</location>
    </subcellularLocation>
</comment>
<dbReference type="AlphaFoldDB" id="A0A8T8SLC3"/>
<accession>A0A8T8SLC3</accession>
<dbReference type="InterPro" id="IPR052035">
    <property type="entry name" value="ZnF_BED_domain_contain"/>
</dbReference>
<comment type="caution">
    <text evidence="8">The sequence shown here is derived from an EMBL/GenBank/DDBJ whole genome shotgun (WGS) entry which is preliminary data.</text>
</comment>
<dbReference type="InterPro" id="IPR012337">
    <property type="entry name" value="RNaseH-like_sf"/>
</dbReference>
<dbReference type="InterPro" id="IPR008906">
    <property type="entry name" value="HATC_C_dom"/>
</dbReference>
<keyword evidence="3" id="KW-0863">Zinc-finger</keyword>
<sequence length="777" mass="85674">MYQCRCCNKAVKVTDGKISALALHFNPTSTSYCKRKFTPLYRGMLGVFDNDRDAPSKKVVPSADATSHGGAASNIGSFHTQSVEQWLDAGKRRAHKMLVAVVRRRSIAWIIGESLPFTILQSRSFLDMIEAVTPAALPAFKSARQVKRDIGVVSLNLFDQAISVLSKTSFSMQLDEWTTPGMQHAFQALVLTHIDQEWQYHSYCIDFQVLRGRHSGSTFAGHVVSFLTDNGLTDNWNGVITTDSASSNTRMSTLIERKLETEKVKLKIPFVARTSHIRCFAHHLNLVVQTMYIAFGVPREESSRQSKIVVPVGGVVEDEDPEDEHRDLPVVGDWDEAEKELESAAGGETEKTERNLPPVLVAIPEEEDEDREDPEDPDAGAAAPGGVQGSDSQSTTGPDPAPPPPSGQLPGYGQEKGYLSPLTKIATIVKIARSSPERRRKYLRKAREAYNGNKSMADAVLVPPAFNKTRWNSRYFQLHSALKFAKGLVYVVRSDEEGVYDINLNINADEIKLLKKVTDILTYFLTLTKSVEREAPTAADILRYHGDLAHALKVECNEAQQLNNEVGTFFANALQLGMDKLAVYRERASQCDPLLLAAILDPKYRLAILLKDYSSATVARAKELLKIEVEKVIGSGSAPLRSTVFSPAGAAKPQWRRFSPPPEQNHTDEITAYLLGGFPFRSGETTLGWWRDNAKNLRVLSEVARRVLASAGSTAAVERVFSAAGRICTPRRRSIAPATIQQLVIAQQLIKAGFDPMAGEALPEDDPEALETQPPLP</sequence>
<evidence type="ECO:0000256" key="5">
    <source>
        <dbReference type="ARBA" id="ARBA00023242"/>
    </source>
</evidence>
<evidence type="ECO:0000256" key="6">
    <source>
        <dbReference type="SAM" id="MobiDB-lite"/>
    </source>
</evidence>
<proteinExistence type="predicted"/>
<dbReference type="Proteomes" id="UP000077671">
    <property type="component" value="Unassembled WGS sequence"/>
</dbReference>
<evidence type="ECO:0000256" key="1">
    <source>
        <dbReference type="ARBA" id="ARBA00004123"/>
    </source>
</evidence>
<feature type="domain" description="HAT C-terminal dimerisation" evidence="7">
    <location>
        <begin position="687"/>
        <end position="748"/>
    </location>
</feature>
<dbReference type="PANTHER" id="PTHR46481:SF10">
    <property type="entry name" value="ZINC FINGER BED DOMAIN-CONTAINING PROTEIN 39"/>
    <property type="match status" value="1"/>
</dbReference>
<gene>
    <name evidence="8" type="ORF">A4X03_0g8011</name>
</gene>
<reference evidence="8" key="1">
    <citation type="submission" date="2016-04" db="EMBL/GenBank/DDBJ databases">
        <authorList>
            <person name="Nguyen H.D."/>
            <person name="Kesanakurti P."/>
            <person name="Cullis J."/>
            <person name="Levesque C.A."/>
            <person name="Hambleton S."/>
        </authorList>
    </citation>
    <scope>NUCLEOTIDE SEQUENCE</scope>
    <source>
        <strain evidence="8">DAOMC 238032</strain>
    </source>
</reference>
<evidence type="ECO:0000256" key="2">
    <source>
        <dbReference type="ARBA" id="ARBA00022723"/>
    </source>
</evidence>
<dbReference type="GO" id="GO:0008270">
    <property type="term" value="F:zinc ion binding"/>
    <property type="evidence" value="ECO:0007669"/>
    <property type="project" value="UniProtKB-KW"/>
</dbReference>
<dbReference type="EMBL" id="LWDD02002166">
    <property type="protein sequence ID" value="KAE8242540.1"/>
    <property type="molecule type" value="Genomic_DNA"/>
</dbReference>
<evidence type="ECO:0000256" key="3">
    <source>
        <dbReference type="ARBA" id="ARBA00022771"/>
    </source>
</evidence>
<feature type="region of interest" description="Disordered" evidence="6">
    <location>
        <begin position="757"/>
        <end position="777"/>
    </location>
</feature>
<keyword evidence="2" id="KW-0479">Metal-binding</keyword>
<organism evidence="8 9">
    <name type="scientific">Tilletia caries</name>
    <name type="common">wheat bunt fungus</name>
    <dbReference type="NCBI Taxonomy" id="13290"/>
    <lineage>
        <taxon>Eukaryota</taxon>
        <taxon>Fungi</taxon>
        <taxon>Dikarya</taxon>
        <taxon>Basidiomycota</taxon>
        <taxon>Ustilaginomycotina</taxon>
        <taxon>Exobasidiomycetes</taxon>
        <taxon>Tilletiales</taxon>
        <taxon>Tilletiaceae</taxon>
        <taxon>Tilletia</taxon>
    </lineage>
</organism>
<keyword evidence="5" id="KW-0539">Nucleus</keyword>